<dbReference type="OrthoDB" id="7275517at2"/>
<proteinExistence type="predicted"/>
<accession>A0A5B2TK46</accession>
<evidence type="ECO:0008006" key="4">
    <source>
        <dbReference type="Google" id="ProtNLM"/>
    </source>
</evidence>
<dbReference type="EMBL" id="VUKA01000001">
    <property type="protein sequence ID" value="KAA2214831.1"/>
    <property type="molecule type" value="Genomic_DNA"/>
</dbReference>
<gene>
    <name evidence="2" type="ORF">F0Q34_03870</name>
</gene>
<dbReference type="AlphaFoldDB" id="A0A5B2TK46"/>
<keyword evidence="3" id="KW-1185">Reference proteome</keyword>
<dbReference type="RefSeq" id="WP_149810786.1">
    <property type="nucleotide sequence ID" value="NZ_VUKA01000001.1"/>
</dbReference>
<evidence type="ECO:0000256" key="1">
    <source>
        <dbReference type="SAM" id="SignalP"/>
    </source>
</evidence>
<organism evidence="2 3">
    <name type="scientific">Teichococcus oryzae</name>
    <dbReference type="NCBI Taxonomy" id="1608942"/>
    <lineage>
        <taxon>Bacteria</taxon>
        <taxon>Pseudomonadati</taxon>
        <taxon>Pseudomonadota</taxon>
        <taxon>Alphaproteobacteria</taxon>
        <taxon>Acetobacterales</taxon>
        <taxon>Roseomonadaceae</taxon>
        <taxon>Roseomonas</taxon>
    </lineage>
</organism>
<evidence type="ECO:0000313" key="3">
    <source>
        <dbReference type="Proteomes" id="UP000322110"/>
    </source>
</evidence>
<feature type="signal peptide" evidence="1">
    <location>
        <begin position="1"/>
        <end position="20"/>
    </location>
</feature>
<name>A0A5B2TK46_9PROT</name>
<evidence type="ECO:0000313" key="2">
    <source>
        <dbReference type="EMBL" id="KAA2214831.1"/>
    </source>
</evidence>
<protein>
    <recommendedName>
        <fullName evidence="4">UrcA family protein</fullName>
    </recommendedName>
</protein>
<keyword evidence="1" id="KW-0732">Signal</keyword>
<sequence length="90" mass="9852">MDLLRRDVVLLLLLAMPASAQEVRVLPLGEAECVELSARLARNARAWRDPARGLAAEGRRLCRDGYFRAGVAKLRRAVRATQGGADTARP</sequence>
<dbReference type="Proteomes" id="UP000322110">
    <property type="component" value="Unassembled WGS sequence"/>
</dbReference>
<reference evidence="2 3" key="1">
    <citation type="journal article" date="2015" name="Int. J. Syst. Evol. Microbiol.">
        <title>Roseomonas oryzae sp. nov., isolated from paddy rhizosphere soil.</title>
        <authorList>
            <person name="Ramaprasad E.V."/>
            <person name="Sasikala Ch."/>
            <person name="Ramana Ch.V."/>
        </authorList>
    </citation>
    <scope>NUCLEOTIDE SEQUENCE [LARGE SCALE GENOMIC DNA]</scope>
    <source>
        <strain evidence="2 3">KCTC 42542</strain>
    </source>
</reference>
<comment type="caution">
    <text evidence="2">The sequence shown here is derived from an EMBL/GenBank/DDBJ whole genome shotgun (WGS) entry which is preliminary data.</text>
</comment>
<feature type="chain" id="PRO_5022978281" description="UrcA family protein" evidence="1">
    <location>
        <begin position="21"/>
        <end position="90"/>
    </location>
</feature>